<protein>
    <submittedName>
        <fullName evidence="2">Uncharacterized protein</fullName>
    </submittedName>
</protein>
<sequence length="839" mass="95415">MASPPPVAPSRAALNALRGLLLTTSCSLILLSEERRRRMQIALTAIENAKKLQLVANSFRESRRTIARTRGSASGSESDIFAEIDDDALSKMSITRVKRSIRRRGRTHTRGGIDEATDICEYSSRLLQPISRNESHHEPIQPSEIAGSIGPMSRPTQFTGNLDILSFNKMKSTWLRCNRPQRSDWKAPRRGTRFHSTHAAHLPVSDTNITKARERLIPKTDHSSLASRHYLRQLTADLERLLIDLEARIAENKEKICNKDLSSAKDLVEEIASLGHFPAAAMELVQSQAIRLFKIATHSCPADIIATLSSLLPLKEDAMEILAPCALVLKSHAHRQSLREFLIFLSNNNPLCPWASGRLIHRLLSWLSESQRNFASIKQLYLRLQECGLFRDIEIRKEVEIEIRQLMVKLALKADETKFTNIELRMLEKDLGAVVSDVRLLQDLIPWKVNGGKWDEVWSHIQVLRQSIEHPEEAQSVGNKFLYQKILRDATGSFVAQCRDHDEVEAFLRKAVTGFSLERVKPKWFFAVLDGHARRRRADSAGSWLHFCCDNKLLVDEWFNELFFARCRRSLWYCDRSIRRLYDRLLAKRLRTAQGLATTQPTDPDHLETHPTVALRNTVSEQLEGENADTERARHLISLAYRKGRDVSKALTPLLIALFKQGGDPSTWINSSLESGIRLQDSTYNVAAQALSARGKHGAAINVCKIAARENGNGQLLYSEYNFANLVFAYTGSLQYKELQSLLSEFTSEMIWWHGSKICKETIKLAMKRAASRILTHPEHSEIHRQAFEQLQVTLEHVQKCRPSSRQRVDISKTLISILEVNRSKTTNSKREKKGHIPR</sequence>
<keyword evidence="3" id="KW-1185">Reference proteome</keyword>
<accession>A0A9P7QAC6</accession>
<reference evidence="2 3" key="1">
    <citation type="journal article" date="2020" name="bioRxiv">
        <title>Whole genome comparisons of ergot fungi reveals the divergence and evolution of species within the genus Claviceps are the result of varying mechanisms driving genome evolution and host range expansion.</title>
        <authorList>
            <person name="Wyka S.A."/>
            <person name="Mondo S.J."/>
            <person name="Liu M."/>
            <person name="Dettman J."/>
            <person name="Nalam V."/>
            <person name="Broders K.D."/>
        </authorList>
    </citation>
    <scope>NUCLEOTIDE SEQUENCE [LARGE SCALE GENOMIC DNA]</scope>
    <source>
        <strain evidence="2 3">LM576</strain>
    </source>
</reference>
<organism evidence="2 3">
    <name type="scientific">Claviceps humidiphila</name>
    <dbReference type="NCBI Taxonomy" id="1294629"/>
    <lineage>
        <taxon>Eukaryota</taxon>
        <taxon>Fungi</taxon>
        <taxon>Dikarya</taxon>
        <taxon>Ascomycota</taxon>
        <taxon>Pezizomycotina</taxon>
        <taxon>Sordariomycetes</taxon>
        <taxon>Hypocreomycetidae</taxon>
        <taxon>Hypocreales</taxon>
        <taxon>Clavicipitaceae</taxon>
        <taxon>Claviceps</taxon>
    </lineage>
</organism>
<evidence type="ECO:0000256" key="1">
    <source>
        <dbReference type="SAM" id="MobiDB-lite"/>
    </source>
</evidence>
<evidence type="ECO:0000313" key="2">
    <source>
        <dbReference type="EMBL" id="KAG6123212.1"/>
    </source>
</evidence>
<dbReference type="AlphaFoldDB" id="A0A9P7QAC6"/>
<dbReference type="Proteomes" id="UP000732380">
    <property type="component" value="Unassembled WGS sequence"/>
</dbReference>
<evidence type="ECO:0000313" key="3">
    <source>
        <dbReference type="Proteomes" id="UP000732380"/>
    </source>
</evidence>
<name>A0A9P7QAC6_9HYPO</name>
<dbReference type="EMBL" id="SRQM01000010">
    <property type="protein sequence ID" value="KAG6123212.1"/>
    <property type="molecule type" value="Genomic_DNA"/>
</dbReference>
<proteinExistence type="predicted"/>
<comment type="caution">
    <text evidence="2">The sequence shown here is derived from an EMBL/GenBank/DDBJ whole genome shotgun (WGS) entry which is preliminary data.</text>
</comment>
<feature type="region of interest" description="Disordered" evidence="1">
    <location>
        <begin position="134"/>
        <end position="153"/>
    </location>
</feature>
<gene>
    <name evidence="2" type="ORF">E4U13_000096</name>
</gene>